<accession>A0A963Z703</accession>
<dbReference type="AlphaFoldDB" id="A0A963Z703"/>
<keyword evidence="2" id="KW-1185">Reference proteome</keyword>
<dbReference type="Proteomes" id="UP000721844">
    <property type="component" value="Unassembled WGS sequence"/>
</dbReference>
<evidence type="ECO:0000313" key="2">
    <source>
        <dbReference type="Proteomes" id="UP000721844"/>
    </source>
</evidence>
<sequence length="162" mass="17722">MTNLSRRSAAKTLGLAAFGAAPLTVPRHEVTLVDPVVALWIETQSLNKRHRQISDQQNELRLLIESRKPGKTVGVTFADWHRDDPDLSECTALRELSDKLSLQSLDLYDQISDAAAVTPEGIRAKAAAALSIWVQETSIRDEMACYDLILNALREAAAGSAV</sequence>
<protein>
    <submittedName>
        <fullName evidence="1">Uncharacterized protein</fullName>
    </submittedName>
</protein>
<proteinExistence type="predicted"/>
<comment type="caution">
    <text evidence="1">The sequence shown here is derived from an EMBL/GenBank/DDBJ whole genome shotgun (WGS) entry which is preliminary data.</text>
</comment>
<dbReference type="RefSeq" id="WP_227310746.1">
    <property type="nucleotide sequence ID" value="NZ_JAESVA010000020.1"/>
</dbReference>
<gene>
    <name evidence="1" type="ORF">ACELLULO517_27455</name>
</gene>
<reference evidence="1 2" key="1">
    <citation type="journal article" date="2021" name="Microorganisms">
        <title>Acidisoma silvae sp. nov. and Acidisomacellulosilytica sp. nov., Two Acidophilic Bacteria Isolated from Decaying Wood, Hydrolyzing Cellulose and Producing Poly-3-hydroxybutyrate.</title>
        <authorList>
            <person name="Mieszkin S."/>
            <person name="Pouder E."/>
            <person name="Uroz S."/>
            <person name="Simon-Colin C."/>
            <person name="Alain K."/>
        </authorList>
    </citation>
    <scope>NUCLEOTIDE SEQUENCE [LARGE SCALE GENOMIC DNA]</scope>
    <source>
        <strain evidence="1 2">HW T5.17</strain>
    </source>
</reference>
<dbReference type="EMBL" id="JAESVA010000020">
    <property type="protein sequence ID" value="MCB8884005.1"/>
    <property type="molecule type" value="Genomic_DNA"/>
</dbReference>
<evidence type="ECO:0000313" key="1">
    <source>
        <dbReference type="EMBL" id="MCB8884005.1"/>
    </source>
</evidence>
<organism evidence="1 2">
    <name type="scientific">Acidisoma cellulosilyticum</name>
    <dbReference type="NCBI Taxonomy" id="2802395"/>
    <lineage>
        <taxon>Bacteria</taxon>
        <taxon>Pseudomonadati</taxon>
        <taxon>Pseudomonadota</taxon>
        <taxon>Alphaproteobacteria</taxon>
        <taxon>Acetobacterales</taxon>
        <taxon>Acidocellaceae</taxon>
        <taxon>Acidisoma</taxon>
    </lineage>
</organism>
<name>A0A963Z703_9PROT</name>